<dbReference type="Pfam" id="PF07752">
    <property type="entry name" value="S-layer"/>
    <property type="match status" value="1"/>
</dbReference>
<dbReference type="EMBL" id="FZMP01000182">
    <property type="protein sequence ID" value="SNQ61478.1"/>
    <property type="molecule type" value="Genomic_DNA"/>
</dbReference>
<keyword evidence="1" id="KW-0812">Transmembrane</keyword>
<evidence type="ECO:0000313" key="4">
    <source>
        <dbReference type="Proteomes" id="UP000218615"/>
    </source>
</evidence>
<dbReference type="Proteomes" id="UP000218615">
    <property type="component" value="Unassembled WGS sequence"/>
</dbReference>
<keyword evidence="4" id="KW-1185">Reference proteome</keyword>
<dbReference type="Gene3D" id="2.60.98.40">
    <property type="match status" value="1"/>
</dbReference>
<gene>
    <name evidence="3" type="ORF">MNV_370020</name>
</gene>
<dbReference type="RefSeq" id="WP_096206162.1">
    <property type="nucleotide sequence ID" value="NZ_FZMP01000182.1"/>
</dbReference>
<organism evidence="3 4">
    <name type="scientific">Candidatus Methanoperedens nitratireducens</name>
    <dbReference type="NCBI Taxonomy" id="1392998"/>
    <lineage>
        <taxon>Archaea</taxon>
        <taxon>Methanobacteriati</taxon>
        <taxon>Methanobacteriota</taxon>
        <taxon>Stenosarchaea group</taxon>
        <taxon>Methanomicrobia</taxon>
        <taxon>Methanosarcinales</taxon>
        <taxon>ANME-2 cluster</taxon>
        <taxon>Candidatus Methanoperedentaceae</taxon>
        <taxon>Candidatus Methanoperedens</taxon>
    </lineage>
</organism>
<keyword evidence="1" id="KW-1133">Transmembrane helix</keyword>
<keyword evidence="1" id="KW-0472">Membrane</keyword>
<sequence>MDIYKPVYTLIANNMLKRRLVISLLLVPILITTATAANSTLLNGTHIYLATGDSYGLYQGYILNLKSVSSDGSVWLQLTQKEQTVKSDVVRSYHYFIYNKTNKTILSVKVDNIYSGSSEQSLVSLYLYQYIDPDMPVPVRTEIVPVQTRNPDNNISFPRIHTPQEPVIWALGVLLVLALFYIVRKLW</sequence>
<feature type="domain" description="S-layer family duplication" evidence="2">
    <location>
        <begin position="47"/>
        <end position="132"/>
    </location>
</feature>
<name>A0A284VQI6_9EURY</name>
<dbReference type="OrthoDB" id="142916at2157"/>
<feature type="transmembrane region" description="Helical" evidence="1">
    <location>
        <begin position="166"/>
        <end position="183"/>
    </location>
</feature>
<dbReference type="InterPro" id="IPR006457">
    <property type="entry name" value="S_layer-rel_Mac"/>
</dbReference>
<evidence type="ECO:0000313" key="3">
    <source>
        <dbReference type="EMBL" id="SNQ61478.1"/>
    </source>
</evidence>
<accession>A0A284VQI6</accession>
<evidence type="ECO:0000256" key="1">
    <source>
        <dbReference type="SAM" id="Phobius"/>
    </source>
</evidence>
<proteinExistence type="predicted"/>
<protein>
    <recommendedName>
        <fullName evidence="2">S-layer family duplication domain-containing protein</fullName>
    </recommendedName>
</protein>
<dbReference type="AlphaFoldDB" id="A0A284VQI6"/>
<reference evidence="4" key="1">
    <citation type="submission" date="2017-06" db="EMBL/GenBank/DDBJ databases">
        <authorList>
            <person name="Cremers G."/>
        </authorList>
    </citation>
    <scope>NUCLEOTIDE SEQUENCE [LARGE SCALE GENOMIC DNA]</scope>
</reference>
<evidence type="ECO:0000259" key="2">
    <source>
        <dbReference type="Pfam" id="PF07752"/>
    </source>
</evidence>